<evidence type="ECO:0000313" key="3">
    <source>
        <dbReference type="EMBL" id="CAD2095639.1"/>
    </source>
</evidence>
<evidence type="ECO:0000256" key="2">
    <source>
        <dbReference type="SAM" id="Phobius"/>
    </source>
</evidence>
<keyword evidence="2" id="KW-0472">Membrane</keyword>
<dbReference type="VEuPathDB" id="PlasmoDB:PVPCR_0101670"/>
<feature type="region of interest" description="Disordered" evidence="1">
    <location>
        <begin position="249"/>
        <end position="268"/>
    </location>
</feature>
<dbReference type="Proteomes" id="UP000515268">
    <property type="component" value="Chromosome PVPCR_01"/>
</dbReference>
<dbReference type="OrthoDB" id="372865at2759"/>
<accession>A0A6V7SAS9</accession>
<dbReference type="Pfam" id="PF06022">
    <property type="entry name" value="Cir_Bir_Yir"/>
    <property type="match status" value="1"/>
</dbReference>
<sequence>MAQSPYSIENVYKDISTINDYFKEDWKGQLTVSKNNGSIHDYCHYGNNSGQGKCDGYFQMASSGVIHLLQTLKDKKGLEYDKLAEYAILWLSYKLSIKSNNNGINLNDFYTNYIETNNYYNNKIKGNDSMTYKDIIDRNKYLMNIKEISKFNDPFSTLCYLYISIDDENPNCPKYLSYAKKFANKFEELNNDSKNIEDSSYTKLLSTLSNDYDNLKNKCPSFQSLPEIKTSQRSAQNIVVAPAQISVDKSGKGSEQTLGQTPEVTSSSSSISNTLISALSTFSVIPVFFGFAYKTIYKKKIKKNKEEHEN</sequence>
<evidence type="ECO:0000313" key="4">
    <source>
        <dbReference type="Proteomes" id="UP000515268"/>
    </source>
</evidence>
<keyword evidence="2" id="KW-1133">Transmembrane helix</keyword>
<organism evidence="3 4">
    <name type="scientific">Plasmodium vinckei petteri</name>
    <dbReference type="NCBI Taxonomy" id="138298"/>
    <lineage>
        <taxon>Eukaryota</taxon>
        <taxon>Sar</taxon>
        <taxon>Alveolata</taxon>
        <taxon>Apicomplexa</taxon>
        <taxon>Aconoidasida</taxon>
        <taxon>Haemosporida</taxon>
        <taxon>Plasmodiidae</taxon>
        <taxon>Plasmodium</taxon>
        <taxon>Plasmodium (Vinckeia)</taxon>
    </lineage>
</organism>
<dbReference type="AlphaFoldDB" id="A0A6V7SAS9"/>
<dbReference type="EMBL" id="LR865406">
    <property type="protein sequence ID" value="CAD2095639.1"/>
    <property type="molecule type" value="Genomic_DNA"/>
</dbReference>
<gene>
    <name evidence="3" type="ORF">PVPCR_0101670</name>
</gene>
<keyword evidence="4" id="KW-1185">Reference proteome</keyword>
<proteinExistence type="predicted"/>
<evidence type="ECO:0000256" key="1">
    <source>
        <dbReference type="SAM" id="MobiDB-lite"/>
    </source>
</evidence>
<keyword evidence="2" id="KW-0812">Transmembrane</keyword>
<feature type="compositionally biased region" description="Polar residues" evidence="1">
    <location>
        <begin position="253"/>
        <end position="264"/>
    </location>
</feature>
<feature type="transmembrane region" description="Helical" evidence="2">
    <location>
        <begin position="275"/>
        <end position="293"/>
    </location>
</feature>
<name>A0A6V7SAS9_PLAVN</name>
<dbReference type="InterPro" id="IPR006477">
    <property type="entry name" value="Yir_bir_cir"/>
</dbReference>
<protein>
    <submittedName>
        <fullName evidence="3">CIR protein PIR protein</fullName>
    </submittedName>
</protein>
<dbReference type="NCBIfam" id="TIGR01590">
    <property type="entry name" value="yir-bir-cir_Pla"/>
    <property type="match status" value="1"/>
</dbReference>
<reference evidence="3 4" key="1">
    <citation type="submission" date="2020-08" db="EMBL/GenBank/DDBJ databases">
        <authorList>
            <person name="Ramaprasad A."/>
        </authorList>
    </citation>
    <scope>NUCLEOTIDE SEQUENCE [LARGE SCALE GENOMIC DNA]</scope>
</reference>